<evidence type="ECO:0000256" key="2">
    <source>
        <dbReference type="SAM" id="Phobius"/>
    </source>
</evidence>
<name>A0A3P8EVC7_9TREM</name>
<dbReference type="PANTHER" id="PTHR14139:SF2">
    <property type="entry name" value="CALSYNTENIN-1"/>
    <property type="match status" value="1"/>
</dbReference>
<keyword evidence="2" id="KW-1133">Transmembrane helix</keyword>
<dbReference type="GO" id="GO:0051965">
    <property type="term" value="P:positive regulation of synapse assembly"/>
    <property type="evidence" value="ECO:0007669"/>
    <property type="project" value="TreeGrafter"/>
</dbReference>
<dbReference type="GO" id="GO:0009986">
    <property type="term" value="C:cell surface"/>
    <property type="evidence" value="ECO:0007669"/>
    <property type="project" value="TreeGrafter"/>
</dbReference>
<proteinExistence type="predicted"/>
<dbReference type="PANTHER" id="PTHR14139">
    <property type="entry name" value="CALSYNTENIN"/>
    <property type="match status" value="1"/>
</dbReference>
<feature type="region of interest" description="Disordered" evidence="1">
    <location>
        <begin position="641"/>
        <end position="666"/>
    </location>
</feature>
<sequence length="666" mass="76884">MDGRLVPNNPELVQIAENMPMVHLSVKNHEFVRTSVGACWHGRSAQFAQHFVGYLAGLTFTNGYIQSDEEILCLTNCEPRLIINDPTSFSSNTNRFDTTNIRNSHLNSIIIQAKSLNELSKILRNVTFYNPRLQYKPRYRPEPVAIQLNTLFAYATDCEIPSTFNQVILISPLPPTKQTLISLDTLNSNIRTDRYLHRQYHSHSQPSHGYQKSNVHQTTEKQQFHEYEQKHEKEIPENLSTIKLPASTQRNQSIHQSFDEISTSSPINSLVLFNAEQYEHMNKTFTLRNVTLASEFEQTISSCTINLCKSDPFNTVDNILSISEYILLNPKYIKNDIKVYQRSNGFLIHGNSGVLSYMNALKHIQWLCKDEQTNLTRRCFNVSCEAVIQIYEKDQFIIRKIHSNTIQSEFNIYHEKSSQPSVIPSSVKQHSTTLYLRGKPRLVNKRDINNLQPAIHLHNKTSTWSKGILLLISSSIIAILLILFVAMKRIHRVYLKSNQFESQIQNFQITSFDNINSLKQIYLKQQMNQLQDGKQLETSAEKLRNSKLNDYNSQTIINHHQQQQQYENEQKVQPIRITPNPFLNQSNMKEYAAKTILLDEKRYDASLNMSSSIYNNNNNLKSGSPIVCNPTIQLYENPLRSDEEDDDDFQCSCSENDTDDHITLNN</sequence>
<keyword evidence="2" id="KW-0472">Membrane</keyword>
<organism evidence="3 4">
    <name type="scientific">Schistosoma margrebowiei</name>
    <dbReference type="NCBI Taxonomy" id="48269"/>
    <lineage>
        <taxon>Eukaryota</taxon>
        <taxon>Metazoa</taxon>
        <taxon>Spiralia</taxon>
        <taxon>Lophotrochozoa</taxon>
        <taxon>Platyhelminthes</taxon>
        <taxon>Trematoda</taxon>
        <taxon>Digenea</taxon>
        <taxon>Strigeidida</taxon>
        <taxon>Schistosomatoidea</taxon>
        <taxon>Schistosomatidae</taxon>
        <taxon>Schistosoma</taxon>
    </lineage>
</organism>
<dbReference type="GO" id="GO:0050806">
    <property type="term" value="P:positive regulation of synaptic transmission"/>
    <property type="evidence" value="ECO:0007669"/>
    <property type="project" value="TreeGrafter"/>
</dbReference>
<evidence type="ECO:0000313" key="4">
    <source>
        <dbReference type="Proteomes" id="UP000277204"/>
    </source>
</evidence>
<reference evidence="3 4" key="1">
    <citation type="submission" date="2018-11" db="EMBL/GenBank/DDBJ databases">
        <authorList>
            <consortium name="Pathogen Informatics"/>
        </authorList>
    </citation>
    <scope>NUCLEOTIDE SEQUENCE [LARGE SCALE GENOMIC DNA]</scope>
    <source>
        <strain evidence="3 4">Zambia</strain>
    </source>
</reference>
<dbReference type="GO" id="GO:0045211">
    <property type="term" value="C:postsynaptic membrane"/>
    <property type="evidence" value="ECO:0007669"/>
    <property type="project" value="TreeGrafter"/>
</dbReference>
<keyword evidence="4" id="KW-1185">Reference proteome</keyword>
<gene>
    <name evidence="3" type="ORF">SMRZ_LOCUS14479</name>
</gene>
<feature type="transmembrane region" description="Helical" evidence="2">
    <location>
        <begin position="467"/>
        <end position="487"/>
    </location>
</feature>
<protein>
    <submittedName>
        <fullName evidence="3">Uncharacterized protein</fullName>
    </submittedName>
</protein>
<dbReference type="AlphaFoldDB" id="A0A3P8EVC7"/>
<accession>A0A3P8EVC7</accession>
<evidence type="ECO:0000256" key="1">
    <source>
        <dbReference type="SAM" id="MobiDB-lite"/>
    </source>
</evidence>
<keyword evidence="2" id="KW-0812">Transmembrane</keyword>
<dbReference type="Proteomes" id="UP000277204">
    <property type="component" value="Unassembled WGS sequence"/>
</dbReference>
<evidence type="ECO:0000313" key="3">
    <source>
        <dbReference type="EMBL" id="VDP15939.1"/>
    </source>
</evidence>
<dbReference type="EMBL" id="UZAI01016784">
    <property type="protein sequence ID" value="VDP15939.1"/>
    <property type="molecule type" value="Genomic_DNA"/>
</dbReference>